<reference evidence="2" key="1">
    <citation type="submission" date="2025-05" db="UniProtKB">
        <authorList>
            <consortium name="RefSeq"/>
        </authorList>
    </citation>
    <scope>NUCLEOTIDE SEQUENCE [LARGE SCALE GENOMIC DNA]</scope>
    <source>
        <strain evidence="2">14028-0561.14</strain>
    </source>
</reference>
<feature type="compositionally biased region" description="Acidic residues" evidence="1">
    <location>
        <begin position="107"/>
        <end position="121"/>
    </location>
</feature>
<dbReference type="GeneID" id="108072013"/>
<feature type="region of interest" description="Disordered" evidence="1">
    <location>
        <begin position="96"/>
        <end position="125"/>
    </location>
</feature>
<organism evidence="2 3">
    <name type="scientific">Drosophila kikkawai</name>
    <name type="common">Fruit fly</name>
    <dbReference type="NCBI Taxonomy" id="30033"/>
    <lineage>
        <taxon>Eukaryota</taxon>
        <taxon>Metazoa</taxon>
        <taxon>Ecdysozoa</taxon>
        <taxon>Arthropoda</taxon>
        <taxon>Hexapoda</taxon>
        <taxon>Insecta</taxon>
        <taxon>Pterygota</taxon>
        <taxon>Neoptera</taxon>
        <taxon>Endopterygota</taxon>
        <taxon>Diptera</taxon>
        <taxon>Brachycera</taxon>
        <taxon>Muscomorpha</taxon>
        <taxon>Ephydroidea</taxon>
        <taxon>Drosophilidae</taxon>
        <taxon>Drosophila</taxon>
        <taxon>Sophophora</taxon>
    </lineage>
</organism>
<dbReference type="OrthoDB" id="7861214at2759"/>
<proteinExistence type="predicted"/>
<dbReference type="Proteomes" id="UP001652661">
    <property type="component" value="Chromosome 2R"/>
</dbReference>
<dbReference type="InterPro" id="IPR031883">
    <property type="entry name" value="DUF4763"/>
</dbReference>
<evidence type="ECO:0000256" key="1">
    <source>
        <dbReference type="SAM" id="MobiDB-lite"/>
    </source>
</evidence>
<dbReference type="AlphaFoldDB" id="A0A6P4HR99"/>
<gene>
    <name evidence="3" type="primary">LOC108072013</name>
</gene>
<evidence type="ECO:0000313" key="2">
    <source>
        <dbReference type="Proteomes" id="UP001652661"/>
    </source>
</evidence>
<feature type="region of interest" description="Disordered" evidence="1">
    <location>
        <begin position="1"/>
        <end position="35"/>
    </location>
</feature>
<accession>A0A6P4HR99</accession>
<name>A0A6P4HR99_DROKI</name>
<protein>
    <submittedName>
        <fullName evidence="3">Uncharacterized protein</fullName>
    </submittedName>
</protein>
<keyword evidence="2" id="KW-1185">Reference proteome</keyword>
<reference evidence="3" key="2">
    <citation type="submission" date="2025-08" db="UniProtKB">
        <authorList>
            <consortium name="RefSeq"/>
        </authorList>
    </citation>
    <scope>IDENTIFICATION</scope>
    <source>
        <strain evidence="3">14028-0561.14</strain>
        <tissue evidence="3">Whole fly</tissue>
    </source>
</reference>
<evidence type="ECO:0000313" key="3">
    <source>
        <dbReference type="RefSeq" id="XP_017018482.1"/>
    </source>
</evidence>
<dbReference type="RefSeq" id="XP_017018482.1">
    <property type="nucleotide sequence ID" value="XM_017162993.3"/>
</dbReference>
<sequence>MQKKTKFPENPESRRPSHKYCIGFSDDDDSQTTPEEYQLDVNEEIPHQELAVEINGMDRMLDSLRSRISAGGFRQAGKSPRNPKDHQEKLVMHENCFGFGDNKDSNSEPEDLLPDESEEEQGEHQDLPFEEMAEEIRAMNATLDRIQDRLPNDVLEEIAKLASSIEEEMGLESEDARWLILHGSKDPAIRALQINSRRLRCQLADLVRCSELGATRLVAMNRQTIRHSNQLRAYRKQYESVHSHHLTLQLEAGKCLMRYRHCQEVYSTWRELHQMGRKAHVAYDKILEITQPRGEFVELKKQALSEISEVHESCLDSSSCLANRVRDIGQALGIFSQRVSKMVPQEWKNYTGPPVVVKSTHWQGRYTYTLRFARGELFTIPIVVRPPAKTWYGRMQANLLRGRIAKTQGSVKRK</sequence>
<dbReference type="Pfam" id="PF15960">
    <property type="entry name" value="DUF4763"/>
    <property type="match status" value="1"/>
</dbReference>
<feature type="compositionally biased region" description="Basic and acidic residues" evidence="1">
    <location>
        <begin position="1"/>
        <end position="15"/>
    </location>
</feature>